<keyword evidence="1" id="KW-1133">Transmembrane helix</keyword>
<reference evidence="2 3" key="1">
    <citation type="submission" date="2013-02" db="EMBL/GenBank/DDBJ databases">
        <title>The Genome Sequence of Plasmodium falciparum UGT5.1.</title>
        <authorList>
            <consortium name="The Broad Institute Genome Sequencing Platform"/>
            <consortium name="The Broad Institute Genome Sequencing Center for Infectious Disease"/>
            <person name="Neafsey D."/>
            <person name="Cheeseman I."/>
            <person name="Volkman S."/>
            <person name="Adams J."/>
            <person name="Walker B."/>
            <person name="Young S.K."/>
            <person name="Zeng Q."/>
            <person name="Gargeya S."/>
            <person name="Fitzgerald M."/>
            <person name="Haas B."/>
            <person name="Abouelleil A."/>
            <person name="Alvarado L."/>
            <person name="Arachchi H.M."/>
            <person name="Berlin A.M."/>
            <person name="Chapman S.B."/>
            <person name="Dewar J."/>
            <person name="Goldberg J."/>
            <person name="Griggs A."/>
            <person name="Gujja S."/>
            <person name="Hansen M."/>
            <person name="Howarth C."/>
            <person name="Imamovic A."/>
            <person name="Larimer J."/>
            <person name="McCowan C."/>
            <person name="Murphy C."/>
            <person name="Neiman D."/>
            <person name="Pearson M."/>
            <person name="Priest M."/>
            <person name="Roberts A."/>
            <person name="Saif S."/>
            <person name="Shea T."/>
            <person name="Sisk P."/>
            <person name="Sykes S."/>
            <person name="Wortman J."/>
            <person name="Nusbaum C."/>
            <person name="Birren B."/>
        </authorList>
    </citation>
    <scope>NUCLEOTIDE SEQUENCE [LARGE SCALE GENOMIC DNA]</scope>
    <source>
        <strain evidence="2 3">UGT5.1</strain>
    </source>
</reference>
<dbReference type="AlphaFoldDB" id="W7JQX0"/>
<dbReference type="Proteomes" id="UP000030697">
    <property type="component" value="Unassembled WGS sequence"/>
</dbReference>
<evidence type="ECO:0000313" key="3">
    <source>
        <dbReference type="Proteomes" id="UP000030697"/>
    </source>
</evidence>
<evidence type="ECO:0000256" key="1">
    <source>
        <dbReference type="SAM" id="Phobius"/>
    </source>
</evidence>
<protein>
    <submittedName>
        <fullName evidence="2">Uncharacterized protein</fullName>
    </submittedName>
</protein>
<organism evidence="2 3">
    <name type="scientific">Plasmodium falciparum UGT5.1</name>
    <dbReference type="NCBI Taxonomy" id="1237627"/>
    <lineage>
        <taxon>Eukaryota</taxon>
        <taxon>Sar</taxon>
        <taxon>Alveolata</taxon>
        <taxon>Apicomplexa</taxon>
        <taxon>Aconoidasida</taxon>
        <taxon>Haemosporida</taxon>
        <taxon>Plasmodiidae</taxon>
        <taxon>Plasmodium</taxon>
        <taxon>Plasmodium (Laverania)</taxon>
    </lineage>
</organism>
<proteinExistence type="predicted"/>
<dbReference type="EMBL" id="KE124735">
    <property type="protein sequence ID" value="EWC73921.1"/>
    <property type="molecule type" value="Genomic_DNA"/>
</dbReference>
<gene>
    <name evidence="2" type="ORF">C923_05405</name>
</gene>
<sequence>MKFLKLFKIEWKYEIQIIIINDIYIYLIIFGHAKLTICPYYHFHNKREKEKNKKCNEHHFKTLKGMIP</sequence>
<accession>W7JQX0</accession>
<name>W7JQX0_PLAFA</name>
<evidence type="ECO:0000313" key="2">
    <source>
        <dbReference type="EMBL" id="EWC73921.1"/>
    </source>
</evidence>
<feature type="transmembrane region" description="Helical" evidence="1">
    <location>
        <begin position="23"/>
        <end position="43"/>
    </location>
</feature>
<keyword evidence="1" id="KW-0812">Transmembrane</keyword>
<keyword evidence="1" id="KW-0472">Membrane</keyword>